<dbReference type="InterPro" id="IPR039420">
    <property type="entry name" value="WalR-like"/>
</dbReference>
<evidence type="ECO:0000256" key="1">
    <source>
        <dbReference type="ARBA" id="ARBA00022553"/>
    </source>
</evidence>
<reference evidence="6 7" key="1">
    <citation type="submission" date="2019-02" db="EMBL/GenBank/DDBJ databases">
        <title>Emended description of the genus Rhodopseudomonas and description of Rhodopseudomonas albus sp. nov., a non-phototrophic, heavy-metal-tolerant bacterium isolated from garden soil.</title>
        <authorList>
            <person name="Bao Z."/>
            <person name="Cao W.W."/>
            <person name="Sato Y."/>
            <person name="Nishizawa T."/>
            <person name="Zhao J."/>
            <person name="Guo Y."/>
            <person name="Ohta H."/>
        </authorList>
    </citation>
    <scope>NUCLEOTIDE SEQUENCE [LARGE SCALE GENOMIC DNA]</scope>
    <source>
        <strain evidence="6 7">SK50-23</strain>
    </source>
</reference>
<dbReference type="InterPro" id="IPR058245">
    <property type="entry name" value="NreC/VraR/RcsB-like_REC"/>
</dbReference>
<evidence type="ECO:0000259" key="5">
    <source>
        <dbReference type="PROSITE" id="PS50110"/>
    </source>
</evidence>
<accession>A0ABX8A6C6</accession>
<name>A0ABX8A6C6_9BRAD</name>
<dbReference type="Pfam" id="PF00196">
    <property type="entry name" value="GerE"/>
    <property type="match status" value="1"/>
</dbReference>
<dbReference type="PANTHER" id="PTHR43214">
    <property type="entry name" value="TWO-COMPONENT RESPONSE REGULATOR"/>
    <property type="match status" value="1"/>
</dbReference>
<evidence type="ECO:0000259" key="4">
    <source>
        <dbReference type="PROSITE" id="PS50043"/>
    </source>
</evidence>
<dbReference type="Proteomes" id="UP000682843">
    <property type="component" value="Chromosome"/>
</dbReference>
<dbReference type="Gene3D" id="3.40.50.2300">
    <property type="match status" value="1"/>
</dbReference>
<keyword evidence="7" id="KW-1185">Reference proteome</keyword>
<proteinExistence type="predicted"/>
<dbReference type="PROSITE" id="PS50110">
    <property type="entry name" value="RESPONSE_REGULATORY"/>
    <property type="match status" value="1"/>
</dbReference>
<evidence type="ECO:0000313" key="6">
    <source>
        <dbReference type="EMBL" id="QUS38254.1"/>
    </source>
</evidence>
<dbReference type="InterPro" id="IPR001789">
    <property type="entry name" value="Sig_transdc_resp-reg_receiver"/>
</dbReference>
<dbReference type="PRINTS" id="PR00038">
    <property type="entry name" value="HTHLUXR"/>
</dbReference>
<keyword evidence="1 3" id="KW-0597">Phosphoprotein</keyword>
<evidence type="ECO:0000256" key="3">
    <source>
        <dbReference type="PROSITE-ProRule" id="PRU00169"/>
    </source>
</evidence>
<dbReference type="EMBL" id="CP036498">
    <property type="protein sequence ID" value="QUS38254.1"/>
    <property type="molecule type" value="Genomic_DNA"/>
</dbReference>
<keyword evidence="2" id="KW-0238">DNA-binding</keyword>
<dbReference type="CDD" id="cd17535">
    <property type="entry name" value="REC_NarL-like"/>
    <property type="match status" value="1"/>
</dbReference>
<feature type="domain" description="HTH luxR-type" evidence="4">
    <location>
        <begin position="146"/>
        <end position="211"/>
    </location>
</feature>
<evidence type="ECO:0000256" key="2">
    <source>
        <dbReference type="ARBA" id="ARBA00023125"/>
    </source>
</evidence>
<organism evidence="6 7">
    <name type="scientific">Tardiphaga alba</name>
    <dbReference type="NCBI Taxonomy" id="340268"/>
    <lineage>
        <taxon>Bacteria</taxon>
        <taxon>Pseudomonadati</taxon>
        <taxon>Pseudomonadota</taxon>
        <taxon>Alphaproteobacteria</taxon>
        <taxon>Hyphomicrobiales</taxon>
        <taxon>Nitrobacteraceae</taxon>
        <taxon>Tardiphaga</taxon>
    </lineage>
</organism>
<dbReference type="InterPro" id="IPR016032">
    <property type="entry name" value="Sig_transdc_resp-reg_C-effctor"/>
</dbReference>
<dbReference type="Pfam" id="PF00072">
    <property type="entry name" value="Response_reg"/>
    <property type="match status" value="1"/>
</dbReference>
<dbReference type="CDD" id="cd06170">
    <property type="entry name" value="LuxR_C_like"/>
    <property type="match status" value="1"/>
</dbReference>
<dbReference type="PROSITE" id="PS50043">
    <property type="entry name" value="HTH_LUXR_2"/>
    <property type="match status" value="1"/>
</dbReference>
<gene>
    <name evidence="6" type="ORF">RPMA_04905</name>
</gene>
<protein>
    <submittedName>
        <fullName evidence="6">Response regulator transcription factor</fullName>
    </submittedName>
</protein>
<dbReference type="InterPro" id="IPR011006">
    <property type="entry name" value="CheY-like_superfamily"/>
</dbReference>
<evidence type="ECO:0000313" key="7">
    <source>
        <dbReference type="Proteomes" id="UP000682843"/>
    </source>
</evidence>
<dbReference type="InterPro" id="IPR000792">
    <property type="entry name" value="Tscrpt_reg_LuxR_C"/>
</dbReference>
<dbReference type="SMART" id="SM00421">
    <property type="entry name" value="HTH_LUXR"/>
    <property type="match status" value="1"/>
</dbReference>
<dbReference type="SUPFAM" id="SSF52172">
    <property type="entry name" value="CheY-like"/>
    <property type="match status" value="1"/>
</dbReference>
<feature type="modified residue" description="4-aspartylphosphate" evidence="3">
    <location>
        <position position="56"/>
    </location>
</feature>
<feature type="domain" description="Response regulatory" evidence="5">
    <location>
        <begin position="5"/>
        <end position="120"/>
    </location>
</feature>
<sequence length="221" mass="24052">MEMMSVALVDDHPLMIEAVSSLLARSGGFEIVATGVTANDVIDICAREKPQVIVVDLNMPGDIYSAIEQARRASPDTKVVAFTAATGVDPAIRALDSGATGYVLKGSSSRELIEAITAADSGETYITQHFASRVITALRDSSLRRRAAEAVKLSIREQQIVRLLLHGKTNKEIASTIRISEKTVKHYMTLLMQKLHVRNRLEVVIAAQKLDARTMSNALHS</sequence>
<dbReference type="SMART" id="SM00448">
    <property type="entry name" value="REC"/>
    <property type="match status" value="1"/>
</dbReference>
<dbReference type="SUPFAM" id="SSF46894">
    <property type="entry name" value="C-terminal effector domain of the bipartite response regulators"/>
    <property type="match status" value="1"/>
</dbReference>